<organism evidence="12 13">
    <name type="scientific">Neocallimastix californiae</name>
    <dbReference type="NCBI Taxonomy" id="1754190"/>
    <lineage>
        <taxon>Eukaryota</taxon>
        <taxon>Fungi</taxon>
        <taxon>Fungi incertae sedis</taxon>
        <taxon>Chytridiomycota</taxon>
        <taxon>Chytridiomycota incertae sedis</taxon>
        <taxon>Neocallimastigomycetes</taxon>
        <taxon>Neocallimastigales</taxon>
        <taxon>Neocallimastigaceae</taxon>
        <taxon>Neocallimastix</taxon>
    </lineage>
</organism>
<dbReference type="GO" id="GO:0000070">
    <property type="term" value="P:mitotic sister chromatid segregation"/>
    <property type="evidence" value="ECO:0007669"/>
    <property type="project" value="TreeGrafter"/>
</dbReference>
<reference evidence="12 13" key="1">
    <citation type="submission" date="2016-08" db="EMBL/GenBank/DDBJ databases">
        <title>A Parts List for Fungal Cellulosomes Revealed by Comparative Genomics.</title>
        <authorList>
            <consortium name="DOE Joint Genome Institute"/>
            <person name="Haitjema C.H."/>
            <person name="Gilmore S.P."/>
            <person name="Henske J.K."/>
            <person name="Solomon K.V."/>
            <person name="De Groot R."/>
            <person name="Kuo A."/>
            <person name="Mondo S.J."/>
            <person name="Salamov A.A."/>
            <person name="Labutti K."/>
            <person name="Zhao Z."/>
            <person name="Chiniquy J."/>
            <person name="Barry K."/>
            <person name="Brewer H.M."/>
            <person name="Purvine S.O."/>
            <person name="Wright A.T."/>
            <person name="Boxma B."/>
            <person name="Van Alen T."/>
            <person name="Hackstein J.H."/>
            <person name="Baker S.E."/>
            <person name="Grigoriev I.V."/>
            <person name="O'Malley M.A."/>
        </authorList>
    </citation>
    <scope>NUCLEOTIDE SEQUENCE [LARGE SCALE GENOMIC DNA]</scope>
    <source>
        <strain evidence="12 13">G1</strain>
    </source>
</reference>
<evidence type="ECO:0008006" key="14">
    <source>
        <dbReference type="Google" id="ProtNLM"/>
    </source>
</evidence>
<evidence type="ECO:0000313" key="13">
    <source>
        <dbReference type="Proteomes" id="UP000193920"/>
    </source>
</evidence>
<evidence type="ECO:0000256" key="4">
    <source>
        <dbReference type="ARBA" id="ARBA00022618"/>
    </source>
</evidence>
<name>A0A1Y2CUA0_9FUNG</name>
<dbReference type="PANTHER" id="PTHR14527">
    <property type="entry name" value="PROTEIN MIS12 HOMOLOG"/>
    <property type="match status" value="1"/>
</dbReference>
<dbReference type="GO" id="GO:0000444">
    <property type="term" value="C:MIS12/MIND type complex"/>
    <property type="evidence" value="ECO:0007669"/>
    <property type="project" value="TreeGrafter"/>
</dbReference>
<keyword evidence="9" id="KW-0137">Centromere</keyword>
<feature type="region of interest" description="Disordered" evidence="11">
    <location>
        <begin position="248"/>
        <end position="278"/>
    </location>
</feature>
<evidence type="ECO:0000256" key="10">
    <source>
        <dbReference type="SAM" id="Coils"/>
    </source>
</evidence>
<keyword evidence="6" id="KW-0995">Kinetochore</keyword>
<protein>
    <recommendedName>
        <fullName evidence="14">Mis12-domain-containing protein</fullName>
    </recommendedName>
</protein>
<accession>A0A1Y2CUA0</accession>
<keyword evidence="4" id="KW-0132">Cell division</keyword>
<dbReference type="GO" id="GO:0051382">
    <property type="term" value="P:kinetochore assembly"/>
    <property type="evidence" value="ECO:0007669"/>
    <property type="project" value="TreeGrafter"/>
</dbReference>
<comment type="subcellular location">
    <subcellularLocation>
        <location evidence="1">Chromosome</location>
        <location evidence="1">Centromere</location>
        <location evidence="1">Kinetochore</location>
    </subcellularLocation>
</comment>
<dbReference type="GO" id="GO:0005634">
    <property type="term" value="C:nucleus"/>
    <property type="evidence" value="ECO:0007669"/>
    <property type="project" value="InterPro"/>
</dbReference>
<comment type="similarity">
    <text evidence="2">Belongs to the mis12 family.</text>
</comment>
<evidence type="ECO:0000256" key="11">
    <source>
        <dbReference type="SAM" id="MobiDB-lite"/>
    </source>
</evidence>
<keyword evidence="3" id="KW-0158">Chromosome</keyword>
<evidence type="ECO:0000313" key="12">
    <source>
        <dbReference type="EMBL" id="ORY50611.1"/>
    </source>
</evidence>
<comment type="caution">
    <text evidence="12">The sequence shown here is derived from an EMBL/GenBank/DDBJ whole genome shotgun (WGS) entry which is preliminary data.</text>
</comment>
<feature type="compositionally biased region" description="Low complexity" evidence="11">
    <location>
        <begin position="248"/>
        <end position="269"/>
    </location>
</feature>
<dbReference type="GO" id="GO:0051301">
    <property type="term" value="P:cell division"/>
    <property type="evidence" value="ECO:0007669"/>
    <property type="project" value="UniProtKB-KW"/>
</dbReference>
<evidence type="ECO:0000256" key="2">
    <source>
        <dbReference type="ARBA" id="ARBA00008643"/>
    </source>
</evidence>
<sequence>MSKKAPTKKKREIFPLDFITELFGLSPTEFLDEIFDSANIVSTSVTDAIQEYLDTEYNKKYGDKYKDEIETGICKLENLYQDAIDQSTDVLQLYFINNCLSIPNDISEIELHLPYEKDLDFSINDNDEMKIDNEIKKIKEMIIAKKYVNTLAKNAINQEKEKVEKLKEIKNEIDKLRMTEKQSQVYPLHESLSFLVKNASELELLMERTKKEYKDVSFDDMYSEERKRAKYINNSIISQLNFYNQTMNSSQSQFNDSSSNITSNTSSDNNRLKRSEDYLTSDENKKYTEEYRVLTSITTKENAQWVLDNLLNADVN</sequence>
<keyword evidence="13" id="KW-1185">Reference proteome</keyword>
<evidence type="ECO:0000256" key="7">
    <source>
        <dbReference type="ARBA" id="ARBA00023054"/>
    </source>
</evidence>
<dbReference type="PANTHER" id="PTHR14527:SF2">
    <property type="entry name" value="PROTEIN MIS12 HOMOLOG"/>
    <property type="match status" value="1"/>
</dbReference>
<evidence type="ECO:0000256" key="8">
    <source>
        <dbReference type="ARBA" id="ARBA00023306"/>
    </source>
</evidence>
<dbReference type="Pfam" id="PF05859">
    <property type="entry name" value="Mis12"/>
    <property type="match status" value="1"/>
</dbReference>
<dbReference type="STRING" id="1754190.A0A1Y2CUA0"/>
<dbReference type="AlphaFoldDB" id="A0A1Y2CUA0"/>
<evidence type="ECO:0000256" key="6">
    <source>
        <dbReference type="ARBA" id="ARBA00022838"/>
    </source>
</evidence>
<evidence type="ECO:0000256" key="5">
    <source>
        <dbReference type="ARBA" id="ARBA00022776"/>
    </source>
</evidence>
<evidence type="ECO:0000256" key="9">
    <source>
        <dbReference type="ARBA" id="ARBA00023328"/>
    </source>
</evidence>
<dbReference type="OrthoDB" id="1884855at2759"/>
<dbReference type="EMBL" id="MCOG01000097">
    <property type="protein sequence ID" value="ORY50611.1"/>
    <property type="molecule type" value="Genomic_DNA"/>
</dbReference>
<feature type="coiled-coil region" evidence="10">
    <location>
        <begin position="149"/>
        <end position="212"/>
    </location>
</feature>
<evidence type="ECO:0000256" key="1">
    <source>
        <dbReference type="ARBA" id="ARBA00004629"/>
    </source>
</evidence>
<dbReference type="InterPro" id="IPR008685">
    <property type="entry name" value="Centromere_Mis12"/>
</dbReference>
<proteinExistence type="inferred from homology"/>
<keyword evidence="8" id="KW-0131">Cell cycle</keyword>
<gene>
    <name evidence="12" type="ORF">LY90DRAFT_670682</name>
</gene>
<evidence type="ECO:0000256" key="3">
    <source>
        <dbReference type="ARBA" id="ARBA00022454"/>
    </source>
</evidence>
<keyword evidence="7 10" id="KW-0175">Coiled coil</keyword>
<dbReference type="Proteomes" id="UP000193920">
    <property type="component" value="Unassembled WGS sequence"/>
</dbReference>
<keyword evidence="5" id="KW-0498">Mitosis</keyword>